<feature type="region of interest" description="Disordered" evidence="2">
    <location>
        <begin position="44"/>
        <end position="99"/>
    </location>
</feature>
<dbReference type="Proteomes" id="UP000221165">
    <property type="component" value="Unassembled WGS sequence"/>
</dbReference>
<proteinExistence type="predicted"/>
<comment type="caution">
    <text evidence="3">The sequence shown here is derived from an EMBL/GenBank/DDBJ whole genome shotgun (WGS) entry which is preliminary data.</text>
</comment>
<dbReference type="RefSeq" id="XP_067917070.1">
    <property type="nucleotide sequence ID" value="XM_068070954.1"/>
</dbReference>
<evidence type="ECO:0000313" key="4">
    <source>
        <dbReference type="Proteomes" id="UP000221165"/>
    </source>
</evidence>
<keyword evidence="4" id="KW-1185">Reference proteome</keyword>
<protein>
    <submittedName>
        <fullName evidence="3">Smc n terminal domain-containing protein</fullName>
    </submittedName>
</protein>
<sequence length="346" mass="39903">VATETLKKKALELQQAEETEERLRELSSAIEVAKQLLARLEQDLRQQEEDQARQQGRDAQKQKNPRKDGEGPDEVEEEEEDDVTPEEEEEKEEDARFLQALEKESYEELVKLSEDIEKQFEAKRSRLRDLETRIEETQTEMTHLTEAIRTEQQKAVEGIRAEERKTACLKQKEEILRALSRACRQGAARSSSSSLGQKKKEEEENHGYFEGLSSGAIIETIDSRLDALRQESIDAATSTKAKLQNLHREEEVLQNRCSSLQSTLASREEVTNLLNLQLERAREQLQEKTKKKMNFNQALQDIEEELKKKEKEALEGSETKTEGTSSEVYLGLYLHPVSWEREKGED</sequence>
<feature type="non-terminal residue" evidence="3">
    <location>
        <position position="1"/>
    </location>
</feature>
<name>A0A2C6KG81_9APIC</name>
<reference evidence="3 4" key="1">
    <citation type="journal article" date="2017" name="Int. J. Parasitol.">
        <title>The genome of the protozoan parasite Cystoisospora suis and a reverse vaccinology approach to identify vaccine candidates.</title>
        <authorList>
            <person name="Palmieri N."/>
            <person name="Shrestha A."/>
            <person name="Ruttkowski B."/>
            <person name="Beck T."/>
            <person name="Vogl C."/>
            <person name="Tomley F."/>
            <person name="Blake D.P."/>
            <person name="Joachim A."/>
        </authorList>
    </citation>
    <scope>NUCLEOTIDE SEQUENCE [LARGE SCALE GENOMIC DNA]</scope>
    <source>
        <strain evidence="3 4">Wien I</strain>
    </source>
</reference>
<dbReference type="EMBL" id="MIGC01008576">
    <property type="protein sequence ID" value="PHJ15336.1"/>
    <property type="molecule type" value="Genomic_DNA"/>
</dbReference>
<feature type="compositionally biased region" description="Basic and acidic residues" evidence="2">
    <location>
        <begin position="44"/>
        <end position="70"/>
    </location>
</feature>
<keyword evidence="1" id="KW-0175">Coiled coil</keyword>
<feature type="coiled-coil region" evidence="1">
    <location>
        <begin position="236"/>
        <end position="319"/>
    </location>
</feature>
<dbReference type="VEuPathDB" id="ToxoDB:CSUI_010853"/>
<feature type="coiled-coil region" evidence="1">
    <location>
        <begin position="113"/>
        <end position="154"/>
    </location>
</feature>
<feature type="compositionally biased region" description="Basic and acidic residues" evidence="2">
    <location>
        <begin position="198"/>
        <end position="207"/>
    </location>
</feature>
<evidence type="ECO:0000313" key="3">
    <source>
        <dbReference type="EMBL" id="PHJ15336.1"/>
    </source>
</evidence>
<feature type="region of interest" description="Disordered" evidence="2">
    <location>
        <begin position="185"/>
        <end position="211"/>
    </location>
</feature>
<dbReference type="GeneID" id="94434165"/>
<evidence type="ECO:0000256" key="2">
    <source>
        <dbReference type="SAM" id="MobiDB-lite"/>
    </source>
</evidence>
<feature type="compositionally biased region" description="Acidic residues" evidence="2">
    <location>
        <begin position="71"/>
        <end position="92"/>
    </location>
</feature>
<accession>A0A2C6KG81</accession>
<gene>
    <name evidence="3" type="ORF">CSUI_010853</name>
</gene>
<organism evidence="3 4">
    <name type="scientific">Cystoisospora suis</name>
    <dbReference type="NCBI Taxonomy" id="483139"/>
    <lineage>
        <taxon>Eukaryota</taxon>
        <taxon>Sar</taxon>
        <taxon>Alveolata</taxon>
        <taxon>Apicomplexa</taxon>
        <taxon>Conoidasida</taxon>
        <taxon>Coccidia</taxon>
        <taxon>Eucoccidiorida</taxon>
        <taxon>Eimeriorina</taxon>
        <taxon>Sarcocystidae</taxon>
        <taxon>Cystoisospora</taxon>
    </lineage>
</organism>
<dbReference type="AlphaFoldDB" id="A0A2C6KG81"/>
<evidence type="ECO:0000256" key="1">
    <source>
        <dbReference type="SAM" id="Coils"/>
    </source>
</evidence>